<dbReference type="VEuPathDB" id="FungiDB:H310_06942"/>
<gene>
    <name evidence="4" type="ORF">DYB32_005666</name>
</gene>
<evidence type="ECO:0000313" key="4">
    <source>
        <dbReference type="EMBL" id="RHY30568.1"/>
    </source>
</evidence>
<dbReference type="Gene3D" id="3.80.10.10">
    <property type="entry name" value="Ribonuclease Inhibitor"/>
    <property type="match status" value="2"/>
</dbReference>
<dbReference type="InterPro" id="IPR001611">
    <property type="entry name" value="Leu-rich_rpt"/>
</dbReference>
<dbReference type="Pfam" id="PF00560">
    <property type="entry name" value="LRR_1"/>
    <property type="match status" value="1"/>
</dbReference>
<dbReference type="PROSITE" id="PS51450">
    <property type="entry name" value="LRR"/>
    <property type="match status" value="1"/>
</dbReference>
<dbReference type="InterPro" id="IPR003591">
    <property type="entry name" value="Leu-rich_rpt_typical-subtyp"/>
</dbReference>
<accession>A0A3R6Z567</accession>
<dbReference type="Proteomes" id="UP000285060">
    <property type="component" value="Unassembled WGS sequence"/>
</dbReference>
<sequence length="366" mass="40353">MGSGSSCDKEELKAKTEKSVAESTPVSRRMSEVAPALAYQNMTTDHVNKMLEAYANTTLELSLAQEADFTGFLAQHNLPPFQAIPNQVYKLWHLIEVNFSHNQLACLDDAIGDLTQLEVLDIASNRLTLLPDSLCKLTRLSTLIVSENQLTSLPCDLGHCASLKKLICFKNQLTTLPDSIGGCQPLEEVNFFNNKLTSLSPGFYDLVNLTELNIALQLYRNALKEIPDTTDLTLLTDLDANTNQIKTIPDTLCCPQSSLRSLNLRKNRLLSLPPALGNLKNMEILNIGGNPISSPVPAELANMTKLMSFLVDDSNLTVLPKELASMTSLVRVDVGSRIDHSDDTTKYVMNQLELTCDTNKGWLKQS</sequence>
<dbReference type="PANTHER" id="PTHR48051:SF1">
    <property type="entry name" value="RAS SUPPRESSOR PROTEIN 1"/>
    <property type="match status" value="1"/>
</dbReference>
<feature type="region of interest" description="Disordered" evidence="3">
    <location>
        <begin position="1"/>
        <end position="27"/>
    </location>
</feature>
<evidence type="ECO:0000313" key="5">
    <source>
        <dbReference type="Proteomes" id="UP000285060"/>
    </source>
</evidence>
<keyword evidence="2" id="KW-0677">Repeat</keyword>
<dbReference type="SUPFAM" id="SSF52058">
    <property type="entry name" value="L domain-like"/>
    <property type="match status" value="1"/>
</dbReference>
<dbReference type="EMBL" id="QUSY01000300">
    <property type="protein sequence ID" value="RHY30568.1"/>
    <property type="molecule type" value="Genomic_DNA"/>
</dbReference>
<dbReference type="SMART" id="SM00369">
    <property type="entry name" value="LRR_TYP"/>
    <property type="match status" value="5"/>
</dbReference>
<dbReference type="GO" id="GO:0005737">
    <property type="term" value="C:cytoplasm"/>
    <property type="evidence" value="ECO:0007669"/>
    <property type="project" value="TreeGrafter"/>
</dbReference>
<name>A0A3R6Z567_9STRA</name>
<evidence type="ECO:0000256" key="3">
    <source>
        <dbReference type="SAM" id="MobiDB-lite"/>
    </source>
</evidence>
<dbReference type="InterPro" id="IPR032675">
    <property type="entry name" value="LRR_dom_sf"/>
</dbReference>
<dbReference type="InterPro" id="IPR025875">
    <property type="entry name" value="Leu-rich_rpt_4"/>
</dbReference>
<proteinExistence type="predicted"/>
<dbReference type="PANTHER" id="PTHR48051">
    <property type="match status" value="1"/>
</dbReference>
<dbReference type="AlphaFoldDB" id="A0A3R6Z567"/>
<keyword evidence="5" id="KW-1185">Reference proteome</keyword>
<comment type="caution">
    <text evidence="4">The sequence shown here is derived from an EMBL/GenBank/DDBJ whole genome shotgun (WGS) entry which is preliminary data.</text>
</comment>
<dbReference type="Pfam" id="PF12799">
    <property type="entry name" value="LRR_4"/>
    <property type="match status" value="1"/>
</dbReference>
<organism evidence="4 5">
    <name type="scientific">Aphanomyces invadans</name>
    <dbReference type="NCBI Taxonomy" id="157072"/>
    <lineage>
        <taxon>Eukaryota</taxon>
        <taxon>Sar</taxon>
        <taxon>Stramenopiles</taxon>
        <taxon>Oomycota</taxon>
        <taxon>Saprolegniomycetes</taxon>
        <taxon>Saprolegniales</taxon>
        <taxon>Verrucalvaceae</taxon>
        <taxon>Aphanomyces</taxon>
    </lineage>
</organism>
<feature type="compositionally biased region" description="Basic and acidic residues" evidence="3">
    <location>
        <begin position="7"/>
        <end position="20"/>
    </location>
</feature>
<dbReference type="SMART" id="SM00364">
    <property type="entry name" value="LRR_BAC"/>
    <property type="match status" value="5"/>
</dbReference>
<keyword evidence="1" id="KW-0433">Leucine-rich repeat</keyword>
<evidence type="ECO:0000256" key="2">
    <source>
        <dbReference type="ARBA" id="ARBA00022737"/>
    </source>
</evidence>
<evidence type="ECO:0000256" key="1">
    <source>
        <dbReference type="ARBA" id="ARBA00022614"/>
    </source>
</evidence>
<protein>
    <submittedName>
        <fullName evidence="4">Uncharacterized protein</fullName>
    </submittedName>
</protein>
<reference evidence="4 5" key="1">
    <citation type="submission" date="2018-08" db="EMBL/GenBank/DDBJ databases">
        <title>Aphanomyces genome sequencing and annotation.</title>
        <authorList>
            <person name="Minardi D."/>
            <person name="Oidtmann B."/>
            <person name="Van Der Giezen M."/>
            <person name="Studholme D.J."/>
        </authorList>
    </citation>
    <scope>NUCLEOTIDE SEQUENCE [LARGE SCALE GENOMIC DNA]</scope>
    <source>
        <strain evidence="4 5">NJM0002</strain>
    </source>
</reference>
<dbReference type="InterPro" id="IPR050216">
    <property type="entry name" value="LRR_domain-containing"/>
</dbReference>